<evidence type="ECO:0000313" key="3">
    <source>
        <dbReference type="Proteomes" id="UP001605036"/>
    </source>
</evidence>
<dbReference type="InterPro" id="IPR012337">
    <property type="entry name" value="RNaseH-like_sf"/>
</dbReference>
<dbReference type="Proteomes" id="UP001605036">
    <property type="component" value="Unassembled WGS sequence"/>
</dbReference>
<dbReference type="PROSITE" id="PS50822">
    <property type="entry name" value="PIWI"/>
    <property type="match status" value="1"/>
</dbReference>
<keyword evidence="3" id="KW-1185">Reference proteome</keyword>
<evidence type="ECO:0000313" key="2">
    <source>
        <dbReference type="EMBL" id="KAL2612394.1"/>
    </source>
</evidence>
<comment type="caution">
    <text evidence="2">The sequence shown here is derived from an EMBL/GenBank/DDBJ whole genome shotgun (WGS) entry which is preliminary data.</text>
</comment>
<dbReference type="SUPFAM" id="SSF53098">
    <property type="entry name" value="Ribonuclease H-like"/>
    <property type="match status" value="1"/>
</dbReference>
<dbReference type="InterPro" id="IPR036397">
    <property type="entry name" value="RNaseH_sf"/>
</dbReference>
<feature type="domain" description="Piwi" evidence="1">
    <location>
        <begin position="48"/>
        <end position="107"/>
    </location>
</feature>
<name>A0ABD1XTW0_9MARC</name>
<dbReference type="PANTHER" id="PTHR22891">
    <property type="entry name" value="EUKARYOTIC TRANSLATION INITIATION FACTOR 2C"/>
    <property type="match status" value="1"/>
</dbReference>
<dbReference type="EMBL" id="JBHFFA010000007">
    <property type="protein sequence ID" value="KAL2612394.1"/>
    <property type="molecule type" value="Genomic_DNA"/>
</dbReference>
<sequence length="107" mass="11834">MIFGLDVSHGSPGDASSPSVAAAVASMQWPLIELLRDFFNTCQAPGMNDRKPQQIVIYRDGGSESQFEQVIEKELITLKNACTIVDTEAVFDSVLCDQLVITYYTMR</sequence>
<dbReference type="Pfam" id="PF02171">
    <property type="entry name" value="Piwi"/>
    <property type="match status" value="1"/>
</dbReference>
<dbReference type="InterPro" id="IPR003165">
    <property type="entry name" value="Piwi"/>
</dbReference>
<dbReference type="Gene3D" id="3.30.420.10">
    <property type="entry name" value="Ribonuclease H-like superfamily/Ribonuclease H"/>
    <property type="match status" value="2"/>
</dbReference>
<dbReference type="AlphaFoldDB" id="A0ABD1XTW0"/>
<evidence type="ECO:0000259" key="1">
    <source>
        <dbReference type="PROSITE" id="PS50822"/>
    </source>
</evidence>
<accession>A0ABD1XTW0</accession>
<organism evidence="2 3">
    <name type="scientific">Riccia fluitans</name>
    <dbReference type="NCBI Taxonomy" id="41844"/>
    <lineage>
        <taxon>Eukaryota</taxon>
        <taxon>Viridiplantae</taxon>
        <taxon>Streptophyta</taxon>
        <taxon>Embryophyta</taxon>
        <taxon>Marchantiophyta</taxon>
        <taxon>Marchantiopsida</taxon>
        <taxon>Marchantiidae</taxon>
        <taxon>Marchantiales</taxon>
        <taxon>Ricciaceae</taxon>
        <taxon>Riccia</taxon>
    </lineage>
</organism>
<proteinExistence type="predicted"/>
<gene>
    <name evidence="2" type="ORF">R1flu_024086</name>
</gene>
<reference evidence="2 3" key="1">
    <citation type="submission" date="2024-09" db="EMBL/GenBank/DDBJ databases">
        <title>Chromosome-scale assembly of Riccia fluitans.</title>
        <authorList>
            <person name="Paukszto L."/>
            <person name="Sawicki J."/>
            <person name="Karawczyk K."/>
            <person name="Piernik-Szablinska J."/>
            <person name="Szczecinska M."/>
            <person name="Mazdziarz M."/>
        </authorList>
    </citation>
    <scope>NUCLEOTIDE SEQUENCE [LARGE SCALE GENOMIC DNA]</scope>
    <source>
        <strain evidence="2">Rf_01</strain>
        <tissue evidence="2">Aerial parts of the thallus</tissue>
    </source>
</reference>
<protein>
    <recommendedName>
        <fullName evidence="1">Piwi domain-containing protein</fullName>
    </recommendedName>
</protein>